<keyword evidence="1" id="KW-1133">Transmembrane helix</keyword>
<keyword evidence="1" id="KW-0812">Transmembrane</keyword>
<organism evidence="2">
    <name type="scientific">Anopheles darlingi</name>
    <name type="common">Mosquito</name>
    <dbReference type="NCBI Taxonomy" id="43151"/>
    <lineage>
        <taxon>Eukaryota</taxon>
        <taxon>Metazoa</taxon>
        <taxon>Ecdysozoa</taxon>
        <taxon>Arthropoda</taxon>
        <taxon>Hexapoda</taxon>
        <taxon>Insecta</taxon>
        <taxon>Pterygota</taxon>
        <taxon>Neoptera</taxon>
        <taxon>Endopterygota</taxon>
        <taxon>Diptera</taxon>
        <taxon>Nematocera</taxon>
        <taxon>Culicoidea</taxon>
        <taxon>Culicidae</taxon>
        <taxon>Anophelinae</taxon>
        <taxon>Anopheles</taxon>
    </lineage>
</organism>
<name>A0A2M4DND4_ANODA</name>
<dbReference type="AlphaFoldDB" id="A0A2M4DND4"/>
<dbReference type="EMBL" id="GGFL01014889">
    <property type="protein sequence ID" value="MBW79067.1"/>
    <property type="molecule type" value="Transcribed_RNA"/>
</dbReference>
<protein>
    <submittedName>
        <fullName evidence="2">Uncharacterized protein</fullName>
    </submittedName>
</protein>
<evidence type="ECO:0000313" key="2">
    <source>
        <dbReference type="EMBL" id="MBW79067.1"/>
    </source>
</evidence>
<evidence type="ECO:0000256" key="1">
    <source>
        <dbReference type="SAM" id="Phobius"/>
    </source>
</evidence>
<sequence length="69" mass="7500">MAAASISCRSNHRRIVSISFVAVVVAYAVVGACSAVYFLQPSSQTADKRCALRGFCATCYYQHLRTKGH</sequence>
<proteinExistence type="predicted"/>
<keyword evidence="1" id="KW-0472">Membrane</keyword>
<reference evidence="2" key="1">
    <citation type="submission" date="2018-01" db="EMBL/GenBank/DDBJ databases">
        <title>An insight into the sialome of Amazonian anophelines.</title>
        <authorList>
            <person name="Ribeiro J.M."/>
            <person name="Scarpassa V."/>
            <person name="Calvo E."/>
        </authorList>
    </citation>
    <scope>NUCLEOTIDE SEQUENCE</scope>
</reference>
<accession>A0A2M4DND4</accession>
<feature type="transmembrane region" description="Helical" evidence="1">
    <location>
        <begin position="15"/>
        <end position="39"/>
    </location>
</feature>